<dbReference type="InterPro" id="IPR003080">
    <property type="entry name" value="GST_alpha"/>
</dbReference>
<dbReference type="GO" id="GO:0004364">
    <property type="term" value="F:glutathione transferase activity"/>
    <property type="evidence" value="ECO:0007669"/>
    <property type="project" value="UniProtKB-EC"/>
</dbReference>
<dbReference type="CDD" id="cd03077">
    <property type="entry name" value="GST_N_Alpha"/>
    <property type="match status" value="1"/>
</dbReference>
<evidence type="ECO:0000256" key="3">
    <source>
        <dbReference type="RuleBase" id="RU003494"/>
    </source>
</evidence>
<protein>
    <recommendedName>
        <fullName evidence="3">Glutathione S-transferase</fullName>
        <ecNumber evidence="3">2.5.1.18</ecNumber>
    </recommendedName>
</protein>
<comment type="catalytic activity">
    <reaction evidence="3">
        <text>RX + glutathione = an S-substituted glutathione + a halide anion + H(+)</text>
        <dbReference type="Rhea" id="RHEA:16437"/>
        <dbReference type="ChEBI" id="CHEBI:15378"/>
        <dbReference type="ChEBI" id="CHEBI:16042"/>
        <dbReference type="ChEBI" id="CHEBI:17792"/>
        <dbReference type="ChEBI" id="CHEBI:57925"/>
        <dbReference type="ChEBI" id="CHEBI:90779"/>
        <dbReference type="EC" id="2.5.1.18"/>
    </reaction>
</comment>
<dbReference type="InterPro" id="IPR040079">
    <property type="entry name" value="Glutathione_S-Trfase"/>
</dbReference>
<evidence type="ECO:0000313" key="7">
    <source>
        <dbReference type="Proteomes" id="UP000694727"/>
    </source>
</evidence>
<name>A0A8D0SAV6_PIG</name>
<dbReference type="Proteomes" id="UP000694727">
    <property type="component" value="Unplaced"/>
</dbReference>
<dbReference type="InterPro" id="IPR004045">
    <property type="entry name" value="Glutathione_S-Trfase_N"/>
</dbReference>
<dbReference type="InterPro" id="IPR010987">
    <property type="entry name" value="Glutathione-S-Trfase_C-like"/>
</dbReference>
<dbReference type="InterPro" id="IPR004046">
    <property type="entry name" value="GST_C"/>
</dbReference>
<evidence type="ECO:0000313" key="6">
    <source>
        <dbReference type="Ensembl" id="ENSSSCP00025029180.1"/>
    </source>
</evidence>
<dbReference type="SUPFAM" id="SSF52833">
    <property type="entry name" value="Thioredoxin-like"/>
    <property type="match status" value="1"/>
</dbReference>
<dbReference type="SFLD" id="SFLDG00363">
    <property type="entry name" value="AMPS_(cytGST):_Alpha-__Mu-__Pi"/>
    <property type="match status" value="1"/>
</dbReference>
<dbReference type="PRINTS" id="PR01266">
    <property type="entry name" value="GSTRNSFRASEA"/>
</dbReference>
<evidence type="ECO:0000256" key="2">
    <source>
        <dbReference type="ARBA" id="ARBA00022679"/>
    </source>
</evidence>
<dbReference type="EC" id="2.5.1.18" evidence="3"/>
<dbReference type="Ensembl" id="ENSSSCT00035089065.1">
    <property type="protein sequence ID" value="ENSSSCP00035037214.1"/>
    <property type="gene ID" value="ENSSSCG00035066027.1"/>
</dbReference>
<dbReference type="AlphaFoldDB" id="A0A8D0SAV6"/>
<proteinExistence type="inferred from homology"/>
<evidence type="ECO:0000259" key="5">
    <source>
        <dbReference type="PROSITE" id="PS50405"/>
    </source>
</evidence>
<dbReference type="PROSITE" id="PS50404">
    <property type="entry name" value="GST_NTER"/>
    <property type="match status" value="1"/>
</dbReference>
<keyword evidence="2 3" id="KW-0808">Transferase</keyword>
<comment type="similarity">
    <text evidence="1 3">Belongs to the GST superfamily. Alpha family.</text>
</comment>
<dbReference type="SFLD" id="SFLDS00019">
    <property type="entry name" value="Glutathione_Transferase_(cytos"/>
    <property type="match status" value="1"/>
</dbReference>
<accession>A0A8D0SAV6</accession>
<dbReference type="InterPro" id="IPR036282">
    <property type="entry name" value="Glutathione-S-Trfase_C_sf"/>
</dbReference>
<evidence type="ECO:0000259" key="4">
    <source>
        <dbReference type="PROSITE" id="PS50404"/>
    </source>
</evidence>
<dbReference type="Pfam" id="PF02798">
    <property type="entry name" value="GST_N"/>
    <property type="match status" value="1"/>
</dbReference>
<dbReference type="InterPro" id="IPR050213">
    <property type="entry name" value="GST_superfamily"/>
</dbReference>
<dbReference type="Gene3D" id="1.20.1050.10">
    <property type="match status" value="1"/>
</dbReference>
<dbReference type="Pfam" id="PF00043">
    <property type="entry name" value="GST_C"/>
    <property type="match status" value="1"/>
</dbReference>
<feature type="domain" description="GST C-terminal" evidence="5">
    <location>
        <begin position="156"/>
        <end position="279"/>
    </location>
</feature>
<dbReference type="FunFam" id="1.20.1050.10:FF:000005">
    <property type="entry name" value="Glutathione S-transferase A1"/>
    <property type="match status" value="1"/>
</dbReference>
<organism evidence="6 7">
    <name type="scientific">Sus scrofa</name>
    <name type="common">Pig</name>
    <dbReference type="NCBI Taxonomy" id="9823"/>
    <lineage>
        <taxon>Eukaryota</taxon>
        <taxon>Metazoa</taxon>
        <taxon>Chordata</taxon>
        <taxon>Craniata</taxon>
        <taxon>Vertebrata</taxon>
        <taxon>Euteleostomi</taxon>
        <taxon>Mammalia</taxon>
        <taxon>Eutheria</taxon>
        <taxon>Laurasiatheria</taxon>
        <taxon>Artiodactyla</taxon>
        <taxon>Suina</taxon>
        <taxon>Suidae</taxon>
        <taxon>Sus</taxon>
    </lineage>
</organism>
<evidence type="ECO:0000256" key="1">
    <source>
        <dbReference type="ARBA" id="ARBA00011055"/>
    </source>
</evidence>
<dbReference type="InterPro" id="IPR036249">
    <property type="entry name" value="Thioredoxin-like_sf"/>
</dbReference>
<dbReference type="PROSITE" id="PS50405">
    <property type="entry name" value="GST_CTER"/>
    <property type="match status" value="1"/>
</dbReference>
<dbReference type="PANTHER" id="PTHR11571">
    <property type="entry name" value="GLUTATHIONE S-TRANSFERASE"/>
    <property type="match status" value="1"/>
</dbReference>
<dbReference type="SUPFAM" id="SSF47616">
    <property type="entry name" value="GST C-terminal domain-like"/>
    <property type="match status" value="1"/>
</dbReference>
<feature type="domain" description="GST N-terminal" evidence="4">
    <location>
        <begin position="74"/>
        <end position="154"/>
    </location>
</feature>
<dbReference type="PANTHER" id="PTHR11571:SF107">
    <property type="entry name" value="GLUTATHIONE S-TRANSFERASE A1"/>
    <property type="match status" value="1"/>
</dbReference>
<dbReference type="SFLD" id="SFLDG01205">
    <property type="entry name" value="AMPS.1"/>
    <property type="match status" value="1"/>
</dbReference>
<dbReference type="Ensembl" id="ENSSSCT00025067950.1">
    <property type="protein sequence ID" value="ENSSSCP00025029180.1"/>
    <property type="gene ID" value="ENSSSCG00025049620.1"/>
</dbReference>
<dbReference type="Proteomes" id="UP000694720">
    <property type="component" value="Unplaced"/>
</dbReference>
<sequence>MFIAAILTIAKTRKQPKCPSTDEWIKKMWYTDTMEYCSVIKKNKIMPLAAMRMELETLILSEVERDQQTAIMAGKPILHYFNGRGRMECIRWLLAAAGVEFEEKFIKTPEDLDKLTNDGSLLFQQVPMVEIDGMKLVQTRAILNYIATKYNLYGKDAKERALIDMYTEGVADLGEMILLLPLCPPNEKDAKVASIKEKSTNRYLPAFEKVLKSHGQDYLVGNKLSRADIQLVELLYYVEELDPSLLANFPLLKALKTRVSNLPTVKKFLQPGSQRKPPMDAKKLEEAKNIFRIK</sequence>
<dbReference type="CDD" id="cd03208">
    <property type="entry name" value="GST_C_Alpha"/>
    <property type="match status" value="1"/>
</dbReference>
<reference evidence="6" key="1">
    <citation type="submission" date="2025-05" db="UniProtKB">
        <authorList>
            <consortium name="Ensembl"/>
        </authorList>
    </citation>
    <scope>IDENTIFICATION</scope>
</reference>
<dbReference type="Gene3D" id="3.40.30.10">
    <property type="entry name" value="Glutaredoxin"/>
    <property type="match status" value="1"/>
</dbReference>